<evidence type="ECO:0000256" key="6">
    <source>
        <dbReference type="SAM" id="SignalP"/>
    </source>
</evidence>
<evidence type="ECO:0000256" key="2">
    <source>
        <dbReference type="ARBA" id="ARBA00023136"/>
    </source>
</evidence>
<dbReference type="Proteomes" id="UP000748308">
    <property type="component" value="Unassembled WGS sequence"/>
</dbReference>
<dbReference type="PRINTS" id="PR01023">
    <property type="entry name" value="NAFLGMOTY"/>
</dbReference>
<feature type="chain" id="PRO_5037301180" evidence="6">
    <location>
        <begin position="28"/>
        <end position="467"/>
    </location>
</feature>
<evidence type="ECO:0000256" key="1">
    <source>
        <dbReference type="ARBA" id="ARBA00004442"/>
    </source>
</evidence>
<evidence type="ECO:0000259" key="7">
    <source>
        <dbReference type="PROSITE" id="PS51123"/>
    </source>
</evidence>
<evidence type="ECO:0000256" key="5">
    <source>
        <dbReference type="SAM" id="MobiDB-lite"/>
    </source>
</evidence>
<dbReference type="PROSITE" id="PS51123">
    <property type="entry name" value="OMPA_2"/>
    <property type="match status" value="1"/>
</dbReference>
<dbReference type="GO" id="GO:0009279">
    <property type="term" value="C:cell outer membrane"/>
    <property type="evidence" value="ECO:0007669"/>
    <property type="project" value="UniProtKB-SubCell"/>
</dbReference>
<dbReference type="AlphaFoldDB" id="A0A937X9H7"/>
<dbReference type="Gene3D" id="2.40.160.60">
    <property type="entry name" value="Outer membrane protein transport protein (OMPP1/FadL/TodX)"/>
    <property type="match status" value="1"/>
</dbReference>
<keyword evidence="3" id="KW-0998">Cell outer membrane</keyword>
<feature type="signal peptide" evidence="6">
    <location>
        <begin position="1"/>
        <end position="27"/>
    </location>
</feature>
<dbReference type="Gene3D" id="3.30.1330.60">
    <property type="entry name" value="OmpA-like domain"/>
    <property type="match status" value="1"/>
</dbReference>
<evidence type="ECO:0000313" key="8">
    <source>
        <dbReference type="EMBL" id="MBM3316524.1"/>
    </source>
</evidence>
<dbReference type="Pfam" id="PF00691">
    <property type="entry name" value="OmpA"/>
    <property type="match status" value="1"/>
</dbReference>
<dbReference type="PANTHER" id="PTHR30329:SF21">
    <property type="entry name" value="LIPOPROTEIN YIAD-RELATED"/>
    <property type="match status" value="1"/>
</dbReference>
<proteinExistence type="predicted"/>
<comment type="subcellular location">
    <subcellularLocation>
        <location evidence="1">Cell outer membrane</location>
    </subcellularLocation>
</comment>
<dbReference type="InterPro" id="IPR006664">
    <property type="entry name" value="OMP_bac"/>
</dbReference>
<keyword evidence="2 4" id="KW-0472">Membrane</keyword>
<protein>
    <submittedName>
        <fullName evidence="8">OmpA family protein</fullName>
    </submittedName>
</protein>
<comment type="caution">
    <text evidence="8">The sequence shown here is derived from an EMBL/GenBank/DDBJ whole genome shotgun (WGS) entry which is preliminary data.</text>
</comment>
<evidence type="ECO:0000313" key="9">
    <source>
        <dbReference type="Proteomes" id="UP000748308"/>
    </source>
</evidence>
<dbReference type="SUPFAM" id="SSF56935">
    <property type="entry name" value="Porins"/>
    <property type="match status" value="1"/>
</dbReference>
<evidence type="ECO:0000256" key="3">
    <source>
        <dbReference type="ARBA" id="ARBA00023237"/>
    </source>
</evidence>
<dbReference type="PRINTS" id="PR01021">
    <property type="entry name" value="OMPADOMAIN"/>
</dbReference>
<accession>A0A937X9H7</accession>
<feature type="compositionally biased region" description="Basic and acidic residues" evidence="5">
    <location>
        <begin position="452"/>
        <end position="467"/>
    </location>
</feature>
<organism evidence="8 9">
    <name type="scientific">Eiseniibacteriota bacterium</name>
    <dbReference type="NCBI Taxonomy" id="2212470"/>
    <lineage>
        <taxon>Bacteria</taxon>
        <taxon>Candidatus Eiseniibacteriota</taxon>
    </lineage>
</organism>
<keyword evidence="6" id="KW-0732">Signal</keyword>
<feature type="region of interest" description="Disordered" evidence="5">
    <location>
        <begin position="438"/>
        <end position="467"/>
    </location>
</feature>
<name>A0A937X9H7_UNCEI</name>
<dbReference type="SUPFAM" id="SSF103088">
    <property type="entry name" value="OmpA-like"/>
    <property type="match status" value="1"/>
</dbReference>
<dbReference type="EMBL" id="VGIY01000019">
    <property type="protein sequence ID" value="MBM3316524.1"/>
    <property type="molecule type" value="Genomic_DNA"/>
</dbReference>
<dbReference type="InterPro" id="IPR036737">
    <property type="entry name" value="OmpA-like_sf"/>
</dbReference>
<gene>
    <name evidence="8" type="ORF">FJY75_01600</name>
</gene>
<evidence type="ECO:0000256" key="4">
    <source>
        <dbReference type="PROSITE-ProRule" id="PRU00473"/>
    </source>
</evidence>
<dbReference type="InterPro" id="IPR050330">
    <property type="entry name" value="Bact_OuterMem_StrucFunc"/>
</dbReference>
<dbReference type="NCBIfam" id="NF033709">
    <property type="entry name" value="PorV_fam"/>
    <property type="match status" value="1"/>
</dbReference>
<feature type="domain" description="OmpA-like" evidence="7">
    <location>
        <begin position="351"/>
        <end position="467"/>
    </location>
</feature>
<sequence length="467" mass="50436">MLRGSRGVAITALLLVSAVALGAPAYAASGESSSNHAMPALRMGVGARALGMGGAYVAAGNDATAGYWNPAALGWSCGTQLAGMYALGMDEDRNLSYFAGSHRFDWGALGLGLLSSGMSDIDQRGADGSQMGTFDYGDMAVMLHGAYATDRFTVGGTVKYLHQGLNADVAGDDGVSGFGIDVGVGFQPVEWMRAGIVMKDLASEIGSDEEANNIPMNLRGGVALMPIEGLTFGFDLDKVIDEDDLRYHAGAEFAIPLSEDFGGALRLGLDDGELTAGLGLRVKFLEFDYAFVQEPNDFGESHRMGVSLRFNQAQCGAPQFVQRERHVEVVHIPERVEAYAPQVVEKECPEPTVVTEFPLVYINFKYDSAEFTHADPIPLLDQIADVLKRQPETRVTIVGHTDSRGSDEYNQRLSLRRAEAIRDYLVRKGVPAEQMMVDGKGESEPVASNETDEGRARNRRIEFKVMK</sequence>
<dbReference type="CDD" id="cd07185">
    <property type="entry name" value="OmpA_C-like"/>
    <property type="match status" value="1"/>
</dbReference>
<dbReference type="PANTHER" id="PTHR30329">
    <property type="entry name" value="STATOR ELEMENT OF FLAGELLAR MOTOR COMPLEX"/>
    <property type="match status" value="1"/>
</dbReference>
<reference evidence="8" key="1">
    <citation type="submission" date="2019-03" db="EMBL/GenBank/DDBJ databases">
        <title>Lake Tanganyika Metagenome-Assembled Genomes (MAGs).</title>
        <authorList>
            <person name="Tran P."/>
        </authorList>
    </citation>
    <scope>NUCLEOTIDE SEQUENCE</scope>
    <source>
        <strain evidence="8">M_DeepCast_400m_m2_100</strain>
    </source>
</reference>
<dbReference type="InterPro" id="IPR006665">
    <property type="entry name" value="OmpA-like"/>
</dbReference>